<evidence type="ECO:0000256" key="1">
    <source>
        <dbReference type="ARBA" id="ARBA00022729"/>
    </source>
</evidence>
<organism evidence="3">
    <name type="scientific">bioreactor metagenome</name>
    <dbReference type="NCBI Taxonomy" id="1076179"/>
    <lineage>
        <taxon>unclassified sequences</taxon>
        <taxon>metagenomes</taxon>
        <taxon>ecological metagenomes</taxon>
    </lineage>
</organism>
<gene>
    <name evidence="3" type="ORF">SDC9_69907</name>
</gene>
<feature type="domain" description="Polysaccharide export protein N-terminal" evidence="2">
    <location>
        <begin position="53"/>
        <end position="139"/>
    </location>
</feature>
<dbReference type="EMBL" id="VSSQ01004031">
    <property type="protein sequence ID" value="MPM23434.1"/>
    <property type="molecule type" value="Genomic_DNA"/>
</dbReference>
<evidence type="ECO:0000313" key="3">
    <source>
        <dbReference type="EMBL" id="MPM23434.1"/>
    </source>
</evidence>
<dbReference type="PANTHER" id="PTHR33619:SF3">
    <property type="entry name" value="POLYSACCHARIDE EXPORT PROTEIN GFCE-RELATED"/>
    <property type="match status" value="1"/>
</dbReference>
<dbReference type="InterPro" id="IPR049712">
    <property type="entry name" value="Poly_export"/>
</dbReference>
<dbReference type="PROSITE" id="PS51257">
    <property type="entry name" value="PROKAR_LIPOPROTEIN"/>
    <property type="match status" value="1"/>
</dbReference>
<comment type="caution">
    <text evidence="3">The sequence shown here is derived from an EMBL/GenBank/DDBJ whole genome shotgun (WGS) entry which is preliminary data.</text>
</comment>
<dbReference type="PANTHER" id="PTHR33619">
    <property type="entry name" value="POLYSACCHARIDE EXPORT PROTEIN GFCE-RELATED"/>
    <property type="match status" value="1"/>
</dbReference>
<reference evidence="3" key="1">
    <citation type="submission" date="2019-08" db="EMBL/GenBank/DDBJ databases">
        <authorList>
            <person name="Kucharzyk K."/>
            <person name="Murdoch R.W."/>
            <person name="Higgins S."/>
            <person name="Loffler F."/>
        </authorList>
    </citation>
    <scope>NUCLEOTIDE SEQUENCE</scope>
</reference>
<name>A0A644YBC6_9ZZZZ</name>
<sequence length="255" mass="28314">MPVMFNRIFVLIVLLSAVFASCNRTLYPSDMYKVKDKTQFAPKEELLTPGKPLIQTGDNLAITVYSNKGEKMLEPLSSAFQQTGGESTPVSFTVDSAGRVELPVIGNTVVSGKTVEQCEKEIRDLFAKTVVDPYVQISVLNKRVFFLTGGASQSAMVIPYENENTTLVDVITAAGGIREGKAYSIRLLRNTASGIRIYDIDLSDFSQAKYSFVRILPNDIVYVEPQHRPLRKFVENIAPYLTIISTGLLIYNLTR</sequence>
<dbReference type="Pfam" id="PF02563">
    <property type="entry name" value="Poly_export"/>
    <property type="match status" value="1"/>
</dbReference>
<dbReference type="GO" id="GO:0015159">
    <property type="term" value="F:polysaccharide transmembrane transporter activity"/>
    <property type="evidence" value="ECO:0007669"/>
    <property type="project" value="InterPro"/>
</dbReference>
<evidence type="ECO:0000259" key="2">
    <source>
        <dbReference type="Pfam" id="PF02563"/>
    </source>
</evidence>
<dbReference type="InterPro" id="IPR003715">
    <property type="entry name" value="Poly_export_N"/>
</dbReference>
<dbReference type="Gene3D" id="3.30.1950.10">
    <property type="entry name" value="wza like domain"/>
    <property type="match status" value="1"/>
</dbReference>
<dbReference type="AlphaFoldDB" id="A0A644YBC6"/>
<protein>
    <recommendedName>
        <fullName evidence="2">Polysaccharide export protein N-terminal domain-containing protein</fullName>
    </recommendedName>
</protein>
<accession>A0A644YBC6</accession>
<proteinExistence type="predicted"/>
<keyword evidence="1" id="KW-0732">Signal</keyword>